<evidence type="ECO:0000313" key="3">
    <source>
        <dbReference type="Ensembl" id="ENSSPUP00000023881.1"/>
    </source>
</evidence>
<protein>
    <recommendedName>
        <fullName evidence="2">TBC1 domain-containing protein</fullName>
    </recommendedName>
</protein>
<dbReference type="AlphaFoldDB" id="A0A8D0HGD5"/>
<dbReference type="Ensembl" id="ENSSPUT00000025477.1">
    <property type="protein sequence ID" value="ENSSPUP00000023881.1"/>
    <property type="gene ID" value="ENSSPUG00000018321.1"/>
</dbReference>
<dbReference type="OMA" id="MVNAVWI"/>
<evidence type="ECO:0000256" key="1">
    <source>
        <dbReference type="SAM" id="MobiDB-lite"/>
    </source>
</evidence>
<feature type="domain" description="TBC1" evidence="2">
    <location>
        <begin position="3"/>
        <end position="96"/>
    </location>
</feature>
<sequence>MDVSLLEEQYDFIKQKQKLQPHIIVFKTDEDSIHGEPMVSAVLINKKVRKSKAFQERTPVREVNLELPCNGNVQDNSPWRTHLEIHRLVHSKHQKAPYDLAKCKNEQISFDNKRLTLKENVTSQYENSVMESEQSTQSLDELENSSMLSSPTEEAARSTSGLGRNSPLESLSSANWTHQQVSSVKCIPGSNKLTYYPFPQKKTPRISETARRLGLYVSQ</sequence>
<dbReference type="PANTHER" id="PTHR36290:SF1">
    <property type="entry name" value="RIKEN CDNA D630039A03 GENE"/>
    <property type="match status" value="1"/>
</dbReference>
<evidence type="ECO:0000313" key="4">
    <source>
        <dbReference type="Proteomes" id="UP000694392"/>
    </source>
</evidence>
<dbReference type="Proteomes" id="UP000694392">
    <property type="component" value="Unplaced"/>
</dbReference>
<dbReference type="PANTHER" id="PTHR36290">
    <property type="entry name" value="RIKEN CDNA D630039A03 GENE"/>
    <property type="match status" value="1"/>
</dbReference>
<dbReference type="Pfam" id="PF15733">
    <property type="entry name" value="DUF4682"/>
    <property type="match status" value="1"/>
</dbReference>
<accession>A0A8D0HGD5</accession>
<evidence type="ECO:0000259" key="2">
    <source>
        <dbReference type="Pfam" id="PF15733"/>
    </source>
</evidence>
<name>A0A8D0HGD5_SPHPU</name>
<dbReference type="GeneTree" id="ENSGT00390000005322"/>
<reference evidence="3" key="2">
    <citation type="submission" date="2025-09" db="UniProtKB">
        <authorList>
            <consortium name="Ensembl"/>
        </authorList>
    </citation>
    <scope>IDENTIFICATION</scope>
</reference>
<feature type="region of interest" description="Disordered" evidence="1">
    <location>
        <begin position="126"/>
        <end position="166"/>
    </location>
</feature>
<proteinExistence type="predicted"/>
<dbReference type="InterPro" id="IPR032738">
    <property type="entry name" value="Tbc1d30_C"/>
</dbReference>
<keyword evidence="4" id="KW-1185">Reference proteome</keyword>
<organism evidence="3 4">
    <name type="scientific">Sphenodon punctatus</name>
    <name type="common">Tuatara</name>
    <name type="synonym">Hatteria punctata</name>
    <dbReference type="NCBI Taxonomy" id="8508"/>
    <lineage>
        <taxon>Eukaryota</taxon>
        <taxon>Metazoa</taxon>
        <taxon>Chordata</taxon>
        <taxon>Craniata</taxon>
        <taxon>Vertebrata</taxon>
        <taxon>Euteleostomi</taxon>
        <taxon>Lepidosauria</taxon>
        <taxon>Sphenodontia</taxon>
        <taxon>Sphenodontidae</taxon>
        <taxon>Sphenodon</taxon>
    </lineage>
</organism>
<reference evidence="3" key="1">
    <citation type="submission" date="2025-08" db="UniProtKB">
        <authorList>
            <consortium name="Ensembl"/>
        </authorList>
    </citation>
    <scope>IDENTIFICATION</scope>
</reference>